<dbReference type="InterPro" id="IPR002775">
    <property type="entry name" value="DNA/RNA-bd_Alba-like"/>
</dbReference>
<evidence type="ECO:0000256" key="1">
    <source>
        <dbReference type="ARBA" id="ARBA00004123"/>
    </source>
</evidence>
<sequence length="215" mass="24488">MENYVKSGEKEVECRLPFDVSEDVKIMNIKTGTKQRNILTYVEKEMQNPQVRQIVFRGFGEATAKCISCVEVFKRSYKDGTLYQKNDVAFSRRSDIWTPNKAELSTLLVHVDTPSIFILLSKDPFPNDVLSESCQTSNDEVTGFMPKDKIRTRQSGRRYQKNAPSGDSNDKPKLKRPSDPNKWKRPPKKQNGNGSQQNPGSSRKMNIQSTSQMSS</sequence>
<dbReference type="PANTHER" id="PTHR13516:SF4">
    <property type="entry name" value="FI09323P"/>
    <property type="match status" value="1"/>
</dbReference>
<evidence type="ECO:0000259" key="5">
    <source>
        <dbReference type="Pfam" id="PF01918"/>
    </source>
</evidence>
<dbReference type="GO" id="GO:0005634">
    <property type="term" value="C:nucleus"/>
    <property type="evidence" value="ECO:0007669"/>
    <property type="project" value="UniProtKB-SubCell"/>
</dbReference>
<reference evidence="6 7" key="1">
    <citation type="submission" date="2024-08" db="EMBL/GenBank/DDBJ databases">
        <title>Gnathostoma spinigerum genome.</title>
        <authorList>
            <person name="Gonzalez-Bertolin B."/>
            <person name="Monzon S."/>
            <person name="Zaballos A."/>
            <person name="Jimenez P."/>
            <person name="Dekumyoy P."/>
            <person name="Varona S."/>
            <person name="Cuesta I."/>
            <person name="Sumanam S."/>
            <person name="Adisakwattana P."/>
            <person name="Gasser R.B."/>
            <person name="Hernandez-Gonzalez A."/>
            <person name="Young N.D."/>
            <person name="Perteguer M.J."/>
        </authorList>
    </citation>
    <scope>NUCLEOTIDE SEQUENCE [LARGE SCALE GENOMIC DNA]</scope>
    <source>
        <strain evidence="6">AL3</strain>
        <tissue evidence="6">Liver</tissue>
    </source>
</reference>
<dbReference type="SUPFAM" id="SSF82704">
    <property type="entry name" value="AlbA-like"/>
    <property type="match status" value="1"/>
</dbReference>
<evidence type="ECO:0000313" key="7">
    <source>
        <dbReference type="Proteomes" id="UP001608902"/>
    </source>
</evidence>
<feature type="compositionally biased region" description="Basic and acidic residues" evidence="4">
    <location>
        <begin position="168"/>
        <end position="182"/>
    </location>
</feature>
<protein>
    <recommendedName>
        <fullName evidence="5">DNA/RNA-binding protein Alba-like domain-containing protein</fullName>
    </recommendedName>
</protein>
<dbReference type="AlphaFoldDB" id="A0ABD6ENI2"/>
<evidence type="ECO:0000256" key="2">
    <source>
        <dbReference type="ARBA" id="ARBA00008018"/>
    </source>
</evidence>
<organism evidence="6 7">
    <name type="scientific">Gnathostoma spinigerum</name>
    <dbReference type="NCBI Taxonomy" id="75299"/>
    <lineage>
        <taxon>Eukaryota</taxon>
        <taxon>Metazoa</taxon>
        <taxon>Ecdysozoa</taxon>
        <taxon>Nematoda</taxon>
        <taxon>Chromadorea</taxon>
        <taxon>Rhabditida</taxon>
        <taxon>Spirurina</taxon>
        <taxon>Gnathostomatomorpha</taxon>
        <taxon>Gnathostomatoidea</taxon>
        <taxon>Gnathostomatidae</taxon>
        <taxon>Gnathostoma</taxon>
    </lineage>
</organism>
<dbReference type="Proteomes" id="UP001608902">
    <property type="component" value="Unassembled WGS sequence"/>
</dbReference>
<feature type="region of interest" description="Disordered" evidence="4">
    <location>
        <begin position="138"/>
        <end position="215"/>
    </location>
</feature>
<dbReference type="InterPro" id="IPR051958">
    <property type="entry name" value="Alba-like_NAB"/>
</dbReference>
<dbReference type="EMBL" id="JBGFUD010007418">
    <property type="protein sequence ID" value="MFH4981539.1"/>
    <property type="molecule type" value="Genomic_DNA"/>
</dbReference>
<comment type="similarity">
    <text evidence="2">Belongs to the histone-like Alba family.</text>
</comment>
<feature type="domain" description="DNA/RNA-binding protein Alba-like" evidence="5">
    <location>
        <begin position="26"/>
        <end position="90"/>
    </location>
</feature>
<dbReference type="InterPro" id="IPR036882">
    <property type="entry name" value="Alba-like_dom_sf"/>
</dbReference>
<keyword evidence="3" id="KW-0539">Nucleus</keyword>
<comment type="caution">
    <text evidence="6">The sequence shown here is derived from an EMBL/GenBank/DDBJ whole genome shotgun (WGS) entry which is preliminary data.</text>
</comment>
<evidence type="ECO:0000256" key="3">
    <source>
        <dbReference type="ARBA" id="ARBA00023242"/>
    </source>
</evidence>
<proteinExistence type="inferred from homology"/>
<dbReference type="PANTHER" id="PTHR13516">
    <property type="entry name" value="RIBONUCLEASE P SUBUNIT P25"/>
    <property type="match status" value="1"/>
</dbReference>
<evidence type="ECO:0000256" key="4">
    <source>
        <dbReference type="SAM" id="MobiDB-lite"/>
    </source>
</evidence>
<comment type="subcellular location">
    <subcellularLocation>
        <location evidence="1">Nucleus</location>
    </subcellularLocation>
</comment>
<feature type="compositionally biased region" description="Polar residues" evidence="4">
    <location>
        <begin position="190"/>
        <end position="215"/>
    </location>
</feature>
<dbReference type="Pfam" id="PF01918">
    <property type="entry name" value="Alba"/>
    <property type="match status" value="1"/>
</dbReference>
<dbReference type="Gene3D" id="3.30.110.20">
    <property type="entry name" value="Alba-like domain"/>
    <property type="match status" value="1"/>
</dbReference>
<gene>
    <name evidence="6" type="ORF">AB6A40_008248</name>
</gene>
<evidence type="ECO:0000313" key="6">
    <source>
        <dbReference type="EMBL" id="MFH4981539.1"/>
    </source>
</evidence>
<keyword evidence="7" id="KW-1185">Reference proteome</keyword>
<accession>A0ABD6ENI2</accession>
<name>A0ABD6ENI2_9BILA</name>